<dbReference type="InterPro" id="IPR011766">
    <property type="entry name" value="TPP_enzyme_TPP-bd"/>
</dbReference>
<dbReference type="PANTHER" id="PTHR42981:SF2">
    <property type="entry name" value="PYRUVATE DEHYDROGENASE [UBIQUINONE]"/>
    <property type="match status" value="1"/>
</dbReference>
<organism evidence="7 8">
    <name type="scientific">Candidatus Nitrosotalea okcheonensis</name>
    <dbReference type="NCBI Taxonomy" id="1903276"/>
    <lineage>
        <taxon>Archaea</taxon>
        <taxon>Nitrososphaerota</taxon>
        <taxon>Nitrososphaeria</taxon>
        <taxon>Nitrosotaleales</taxon>
        <taxon>Nitrosotaleaceae</taxon>
        <taxon>Nitrosotalea</taxon>
    </lineage>
</organism>
<evidence type="ECO:0000313" key="7">
    <source>
        <dbReference type="EMBL" id="SMH70786.1"/>
    </source>
</evidence>
<dbReference type="InterPro" id="IPR012000">
    <property type="entry name" value="Thiamin_PyroP_enz_cen_dom"/>
</dbReference>
<dbReference type="GO" id="GO:0047112">
    <property type="term" value="F:pyruvate oxidase activity"/>
    <property type="evidence" value="ECO:0007669"/>
    <property type="project" value="UniProtKB-EC"/>
</dbReference>
<dbReference type="InterPro" id="IPR047212">
    <property type="entry name" value="TPP_POXB-like"/>
</dbReference>
<gene>
    <name evidence="7" type="primary">pox</name>
    <name evidence="7" type="ORF">NCS_10593</name>
</gene>
<keyword evidence="7" id="KW-0560">Oxidoreductase</keyword>
<dbReference type="OrthoDB" id="6837at2157"/>
<evidence type="ECO:0000259" key="5">
    <source>
        <dbReference type="Pfam" id="PF02775"/>
    </source>
</evidence>
<sequence length="598" mass="65350">MTKYDRLKTSDIIVEGLLRWGVEVIFGLPGDGINGVIEALRRHQDKIKFILVRHEESAAFMACAYAKYTGKLGVCVATSGPGATHLLTGLYDAKADGVPVLAITGNTYSDTMGTKYQQDVNLLQLFSDVTIYNNMINSPEHVESVIDIACRSALALRGVSHITIPIDTQERKLEGRYTRHNVGGHTAHLLSPTTAARIPDMVLLEKAAEILNAGNKIVLLVGQGALGAGDQVIEVAKKLSAPVVKALLGKAVIPDDNMYSIGGLGLLGTEPASDAMDEADTLLMIGTSFPYMEYLPKPGNARGVQIDLFPEKIGLRYPVEVGLVGDAKRTLDKILPLLHQKDDKFLKSKQVSMKKWNSLIHSSDPLAEPIKPQLIATAVSDELEDNAIISVDSGTNTIWAARYINIREGMKFSLSGTLSTMACGLPYAIASQIAFPDRQSVAFVGDGGFTMLMGEFATAVKYNLPIKVIIIKNNILGMIRWEQLAFLGNPEYGVEFSPIDFVKFAEACGGKGYSIKKPHEIKKVMHEAMSQNAPTIIEAYVDPFEPPMPPKMDIKLVSKMTKSFAKGEPYAKRIGLTIFRNQIHETLRKIHPDDKKDN</sequence>
<dbReference type="AlphaFoldDB" id="A0A2H1FDD4"/>
<dbReference type="CDD" id="cd02014">
    <property type="entry name" value="TPP_POX"/>
    <property type="match status" value="1"/>
</dbReference>
<dbReference type="SUPFAM" id="SSF52518">
    <property type="entry name" value="Thiamin diphosphate-binding fold (THDP-binding)"/>
    <property type="match status" value="2"/>
</dbReference>
<feature type="domain" description="Thiamine pyrophosphate enzyme TPP-binding" evidence="5">
    <location>
        <begin position="392"/>
        <end position="538"/>
    </location>
</feature>
<name>A0A2H1FDD4_9ARCH</name>
<evidence type="ECO:0000313" key="8">
    <source>
        <dbReference type="Proteomes" id="UP000230607"/>
    </source>
</evidence>
<dbReference type="InterPro" id="IPR000399">
    <property type="entry name" value="TPP-bd_CS"/>
</dbReference>
<dbReference type="GO" id="GO:0044272">
    <property type="term" value="P:sulfur compound biosynthetic process"/>
    <property type="evidence" value="ECO:0007669"/>
    <property type="project" value="UniProtKB-ARBA"/>
</dbReference>
<dbReference type="PANTHER" id="PTHR42981">
    <property type="entry name" value="PYRUVATE DEHYDROGENASE [UBIQUINONE]"/>
    <property type="match status" value="1"/>
</dbReference>
<dbReference type="InterPro" id="IPR047210">
    <property type="entry name" value="TPP_PYR_POXB-like"/>
</dbReference>
<evidence type="ECO:0000256" key="3">
    <source>
        <dbReference type="RuleBase" id="RU362132"/>
    </source>
</evidence>
<keyword evidence="2 3" id="KW-0786">Thiamine pyrophosphate</keyword>
<evidence type="ECO:0000256" key="1">
    <source>
        <dbReference type="ARBA" id="ARBA00007812"/>
    </source>
</evidence>
<feature type="domain" description="Thiamine pyrophosphate enzyme central" evidence="4">
    <location>
        <begin position="204"/>
        <end position="333"/>
    </location>
</feature>
<dbReference type="Gene3D" id="3.40.50.1220">
    <property type="entry name" value="TPP-binding domain"/>
    <property type="match status" value="1"/>
</dbReference>
<dbReference type="InterPro" id="IPR029035">
    <property type="entry name" value="DHS-like_NAD/FAD-binding_dom"/>
</dbReference>
<dbReference type="EMBL" id="LT841358">
    <property type="protein sequence ID" value="SMH70786.1"/>
    <property type="molecule type" value="Genomic_DNA"/>
</dbReference>
<dbReference type="Pfam" id="PF00205">
    <property type="entry name" value="TPP_enzyme_M"/>
    <property type="match status" value="1"/>
</dbReference>
<dbReference type="InterPro" id="IPR047211">
    <property type="entry name" value="POXB-like"/>
</dbReference>
<dbReference type="GO" id="GO:0006082">
    <property type="term" value="P:organic acid metabolic process"/>
    <property type="evidence" value="ECO:0007669"/>
    <property type="project" value="UniProtKB-ARBA"/>
</dbReference>
<dbReference type="Gene3D" id="3.40.50.970">
    <property type="match status" value="2"/>
</dbReference>
<proteinExistence type="inferred from homology"/>
<dbReference type="PROSITE" id="PS00187">
    <property type="entry name" value="TPP_ENZYMES"/>
    <property type="match status" value="1"/>
</dbReference>
<comment type="similarity">
    <text evidence="1 3">Belongs to the TPP enzyme family.</text>
</comment>
<dbReference type="Pfam" id="PF02776">
    <property type="entry name" value="TPP_enzyme_N"/>
    <property type="match status" value="1"/>
</dbReference>
<dbReference type="Pfam" id="PF02775">
    <property type="entry name" value="TPP_enzyme_C"/>
    <property type="match status" value="1"/>
</dbReference>
<dbReference type="FunFam" id="3.40.50.970:FF:000007">
    <property type="entry name" value="Acetolactate synthase"/>
    <property type="match status" value="1"/>
</dbReference>
<evidence type="ECO:0000259" key="6">
    <source>
        <dbReference type="Pfam" id="PF02776"/>
    </source>
</evidence>
<feature type="domain" description="Thiamine pyrophosphate enzyme N-terminal TPP-binding" evidence="6">
    <location>
        <begin position="8"/>
        <end position="121"/>
    </location>
</feature>
<evidence type="ECO:0000259" key="4">
    <source>
        <dbReference type="Pfam" id="PF00205"/>
    </source>
</evidence>
<evidence type="ECO:0000256" key="2">
    <source>
        <dbReference type="ARBA" id="ARBA00023052"/>
    </source>
</evidence>
<dbReference type="CDD" id="cd07039">
    <property type="entry name" value="TPP_PYR_POX"/>
    <property type="match status" value="1"/>
</dbReference>
<dbReference type="InterPro" id="IPR029061">
    <property type="entry name" value="THDP-binding"/>
</dbReference>
<dbReference type="GO" id="GO:0000287">
    <property type="term" value="F:magnesium ion binding"/>
    <property type="evidence" value="ECO:0007669"/>
    <property type="project" value="InterPro"/>
</dbReference>
<reference evidence="8" key="1">
    <citation type="submission" date="2017-03" db="EMBL/GenBank/DDBJ databases">
        <authorList>
            <person name="Herbold C."/>
        </authorList>
    </citation>
    <scope>NUCLEOTIDE SEQUENCE [LARGE SCALE GENOMIC DNA]</scope>
</reference>
<dbReference type="GO" id="GO:0030976">
    <property type="term" value="F:thiamine pyrophosphate binding"/>
    <property type="evidence" value="ECO:0007669"/>
    <property type="project" value="InterPro"/>
</dbReference>
<dbReference type="SUPFAM" id="SSF52467">
    <property type="entry name" value="DHS-like NAD/FAD-binding domain"/>
    <property type="match status" value="1"/>
</dbReference>
<dbReference type="RefSeq" id="WP_157926866.1">
    <property type="nucleotide sequence ID" value="NZ_LT841358.1"/>
</dbReference>
<accession>A0A2H1FDD4</accession>
<protein>
    <submittedName>
        <fullName evidence="7">Putative pyruvate dehydrogenase/ pyruvate oxidase</fullName>
        <ecNumber evidence="7">1.2.3.3</ecNumber>
    </submittedName>
</protein>
<keyword evidence="8" id="KW-1185">Reference proteome</keyword>
<keyword evidence="7" id="KW-0670">Pyruvate</keyword>
<dbReference type="Proteomes" id="UP000230607">
    <property type="component" value="Chromosome 1"/>
</dbReference>
<dbReference type="InterPro" id="IPR012001">
    <property type="entry name" value="Thiamin_PyroP_enz_TPP-bd_dom"/>
</dbReference>
<dbReference type="EC" id="1.2.3.3" evidence="7"/>